<keyword evidence="1" id="KW-0732">Signal</keyword>
<dbReference type="Gene3D" id="3.30.457.10">
    <property type="entry name" value="Copper amine oxidase-like, N-terminal domain"/>
    <property type="match status" value="1"/>
</dbReference>
<reference evidence="3 4" key="1">
    <citation type="submission" date="2016-03" db="EMBL/GenBank/DDBJ databases">
        <title>Draft genome sequence of Paenibacillus glacialis DSM 22343.</title>
        <authorList>
            <person name="Shin S.-K."/>
            <person name="Yi H."/>
        </authorList>
    </citation>
    <scope>NUCLEOTIDE SEQUENCE [LARGE SCALE GENOMIC DNA]</scope>
    <source>
        <strain evidence="3 4">DSM 22343</strain>
    </source>
</reference>
<dbReference type="Pfam" id="PF07833">
    <property type="entry name" value="Cu_amine_oxidN1"/>
    <property type="match status" value="1"/>
</dbReference>
<feature type="signal peptide" evidence="1">
    <location>
        <begin position="1"/>
        <end position="24"/>
    </location>
</feature>
<organism evidence="3 4">
    <name type="scientific">Paenibacillus glacialis</name>
    <dbReference type="NCBI Taxonomy" id="494026"/>
    <lineage>
        <taxon>Bacteria</taxon>
        <taxon>Bacillati</taxon>
        <taxon>Bacillota</taxon>
        <taxon>Bacilli</taxon>
        <taxon>Bacillales</taxon>
        <taxon>Paenibacillaceae</taxon>
        <taxon>Paenibacillus</taxon>
    </lineage>
</organism>
<evidence type="ECO:0000259" key="2">
    <source>
        <dbReference type="Pfam" id="PF07833"/>
    </source>
</evidence>
<dbReference type="EMBL" id="LVJH01000021">
    <property type="protein sequence ID" value="OAB42440.1"/>
    <property type="molecule type" value="Genomic_DNA"/>
</dbReference>
<gene>
    <name evidence="3" type="ORF">PGLA_12270</name>
</gene>
<dbReference type="OrthoDB" id="1954422at2"/>
<dbReference type="InterPro" id="IPR012854">
    <property type="entry name" value="Cu_amine_oxidase-like_N"/>
</dbReference>
<feature type="chain" id="PRO_5007898582" description="Copper amine oxidase-like N-terminal domain-containing protein" evidence="1">
    <location>
        <begin position="25"/>
        <end position="392"/>
    </location>
</feature>
<sequence length="392" mass="43856">MKKRFLVALMAVMTLSFTSSQVFAKEQVKEEQTKVFVNGEAVDFTVKPLNEKGTTLVQFKPVFEKLGLKVIWNEETQTVTGSTYDLDIELTIGSKTAFVNGEKKVLTVAPTIVKDVTMIPLRFVGETSGKDVSWDGRTKTVYIASTKEQILHVIDQNLFYSQNEDLEGYMSTIDPSTPGIEQMKAQVGQINAIYDLKYEFKNIEVISVEKEKASVKLKQTTTKVSGPEFGDNQIDLIINLNKVNGEWKISTSKIVKIDYLKQDLLKESKITLSDAEQKKVLAVIEKNRASGENKDVEALKSTYDPSYENLDALMSGMVQVNAAFDLKATYSNVKIISNSADEAKVYYISTLVKVKGPEFANLKSESIDTLKKSIAGEWKIIKSDNLTIEYIQ</sequence>
<dbReference type="RefSeq" id="WP_068533078.1">
    <property type="nucleotide sequence ID" value="NZ_LVJH01000021.1"/>
</dbReference>
<comment type="caution">
    <text evidence="3">The sequence shown here is derived from an EMBL/GenBank/DDBJ whole genome shotgun (WGS) entry which is preliminary data.</text>
</comment>
<dbReference type="STRING" id="494026.PGLA_12270"/>
<dbReference type="Proteomes" id="UP000076967">
    <property type="component" value="Unassembled WGS sequence"/>
</dbReference>
<dbReference type="SUPFAM" id="SSF55383">
    <property type="entry name" value="Copper amine oxidase, domain N"/>
    <property type="match status" value="1"/>
</dbReference>
<keyword evidence="4" id="KW-1185">Reference proteome</keyword>
<evidence type="ECO:0000313" key="4">
    <source>
        <dbReference type="Proteomes" id="UP000076967"/>
    </source>
</evidence>
<evidence type="ECO:0000313" key="3">
    <source>
        <dbReference type="EMBL" id="OAB42440.1"/>
    </source>
</evidence>
<evidence type="ECO:0000256" key="1">
    <source>
        <dbReference type="SAM" id="SignalP"/>
    </source>
</evidence>
<dbReference type="InterPro" id="IPR036582">
    <property type="entry name" value="Mao_N_sf"/>
</dbReference>
<accession>A0A168KTE0</accession>
<protein>
    <recommendedName>
        <fullName evidence="2">Copper amine oxidase-like N-terminal domain-containing protein</fullName>
    </recommendedName>
</protein>
<dbReference type="AlphaFoldDB" id="A0A168KTE0"/>
<dbReference type="InterPro" id="IPR032710">
    <property type="entry name" value="NTF2-like_dom_sf"/>
</dbReference>
<name>A0A168KTE0_9BACL</name>
<feature type="domain" description="Copper amine oxidase-like N-terminal" evidence="2">
    <location>
        <begin position="36"/>
        <end position="143"/>
    </location>
</feature>
<dbReference type="SUPFAM" id="SSF54427">
    <property type="entry name" value="NTF2-like"/>
    <property type="match status" value="1"/>
</dbReference>
<proteinExistence type="predicted"/>